<evidence type="ECO:0000313" key="10">
    <source>
        <dbReference type="EMBL" id="BDZ41533.1"/>
    </source>
</evidence>
<feature type="transmembrane region" description="Helical" evidence="7">
    <location>
        <begin position="79"/>
        <end position="100"/>
    </location>
</feature>
<proteinExistence type="inferred from homology"/>
<evidence type="ECO:0000256" key="8">
    <source>
        <dbReference type="SAM" id="MobiDB-lite"/>
    </source>
</evidence>
<dbReference type="Pfam" id="PF09335">
    <property type="entry name" value="VTT_dom"/>
    <property type="match status" value="1"/>
</dbReference>
<evidence type="ECO:0000313" key="11">
    <source>
        <dbReference type="Proteomes" id="UP001321475"/>
    </source>
</evidence>
<evidence type="ECO:0000256" key="7">
    <source>
        <dbReference type="RuleBase" id="RU367016"/>
    </source>
</evidence>
<evidence type="ECO:0000259" key="9">
    <source>
        <dbReference type="Pfam" id="PF09335"/>
    </source>
</evidence>
<evidence type="ECO:0000256" key="4">
    <source>
        <dbReference type="ARBA" id="ARBA00022692"/>
    </source>
</evidence>
<feature type="transmembrane region" description="Helical" evidence="7">
    <location>
        <begin position="168"/>
        <end position="189"/>
    </location>
</feature>
<evidence type="ECO:0000256" key="2">
    <source>
        <dbReference type="ARBA" id="ARBA00010792"/>
    </source>
</evidence>
<dbReference type="InterPro" id="IPR032818">
    <property type="entry name" value="DedA-like"/>
</dbReference>
<feature type="compositionally biased region" description="Basic and acidic residues" evidence="8">
    <location>
        <begin position="231"/>
        <end position="240"/>
    </location>
</feature>
<keyword evidence="3 7" id="KW-1003">Cell membrane</keyword>
<feature type="region of interest" description="Disordered" evidence="8">
    <location>
        <begin position="228"/>
        <end position="255"/>
    </location>
</feature>
<protein>
    <recommendedName>
        <fullName evidence="9">VTT domain-containing protein</fullName>
    </recommendedName>
</protein>
<dbReference type="InterPro" id="IPR032816">
    <property type="entry name" value="VTT_dom"/>
</dbReference>
<reference evidence="11" key="1">
    <citation type="journal article" date="2019" name="Int. J. Syst. Evol. Microbiol.">
        <title>The Global Catalogue of Microorganisms (GCM) 10K type strain sequencing project: providing services to taxonomists for standard genome sequencing and annotation.</title>
        <authorList>
            <consortium name="The Broad Institute Genomics Platform"/>
            <consortium name="The Broad Institute Genome Sequencing Center for Infectious Disease"/>
            <person name="Wu L."/>
            <person name="Ma J."/>
        </authorList>
    </citation>
    <scope>NUCLEOTIDE SEQUENCE [LARGE SCALE GENOMIC DNA]</scope>
    <source>
        <strain evidence="11">NBRC 108565</strain>
    </source>
</reference>
<feature type="transmembrane region" description="Helical" evidence="7">
    <location>
        <begin position="201"/>
        <end position="222"/>
    </location>
</feature>
<dbReference type="PANTHER" id="PTHR30353">
    <property type="entry name" value="INNER MEMBRANE PROTEIN DEDA-RELATED"/>
    <property type="match status" value="1"/>
</dbReference>
<keyword evidence="6 7" id="KW-0472">Membrane</keyword>
<organism evidence="10 11">
    <name type="scientific">Paraoerskovia sediminicola</name>
    <dbReference type="NCBI Taxonomy" id="1138587"/>
    <lineage>
        <taxon>Bacteria</taxon>
        <taxon>Bacillati</taxon>
        <taxon>Actinomycetota</taxon>
        <taxon>Actinomycetes</taxon>
        <taxon>Micrococcales</taxon>
        <taxon>Cellulomonadaceae</taxon>
        <taxon>Paraoerskovia</taxon>
    </lineage>
</organism>
<feature type="compositionally biased region" description="Polar residues" evidence="8">
    <location>
        <begin position="244"/>
        <end position="255"/>
    </location>
</feature>
<dbReference type="EMBL" id="AP027729">
    <property type="protein sequence ID" value="BDZ41533.1"/>
    <property type="molecule type" value="Genomic_DNA"/>
</dbReference>
<gene>
    <name evidence="10" type="ORF">GCM10025865_08320</name>
</gene>
<keyword evidence="4 7" id="KW-0812">Transmembrane</keyword>
<feature type="domain" description="VTT" evidence="9">
    <location>
        <begin position="59"/>
        <end position="186"/>
    </location>
</feature>
<comment type="subcellular location">
    <subcellularLocation>
        <location evidence="1 7">Cell membrane</location>
        <topology evidence="1 7">Multi-pass membrane protein</topology>
    </subcellularLocation>
</comment>
<name>A0ABN6X9M4_9CELL</name>
<evidence type="ECO:0000256" key="1">
    <source>
        <dbReference type="ARBA" id="ARBA00004651"/>
    </source>
</evidence>
<accession>A0ABN6X9M4</accession>
<dbReference type="PANTHER" id="PTHR30353:SF0">
    <property type="entry name" value="TRANSMEMBRANE PROTEIN"/>
    <property type="match status" value="1"/>
</dbReference>
<keyword evidence="5 7" id="KW-1133">Transmembrane helix</keyword>
<dbReference type="Proteomes" id="UP001321475">
    <property type="component" value="Chromosome"/>
</dbReference>
<comment type="similarity">
    <text evidence="2 7">Belongs to the DedA family.</text>
</comment>
<evidence type="ECO:0000256" key="3">
    <source>
        <dbReference type="ARBA" id="ARBA00022475"/>
    </source>
</evidence>
<evidence type="ECO:0000256" key="5">
    <source>
        <dbReference type="ARBA" id="ARBA00022989"/>
    </source>
</evidence>
<evidence type="ECO:0000256" key="6">
    <source>
        <dbReference type="ARBA" id="ARBA00023136"/>
    </source>
</evidence>
<sequence length="255" mass="27024">MHDGVHRSRPSDRIPMHLAIATTSLFDVSSWLESAGVWALVLVCAIVFAETGLLLGFFLPGDTLLFVTGVLTVSGEISQPLWLVLVLVTSATIIGGELGYEIGRRGGPAVFERKESGFISKESVARAEQFFDRFGPATVGLARFVAVVRTVAPVAAGVGRMPRRSFSAWNAAGAIAWVGLLVTLGYALGSIPGVSHFVSTYLDLVLVGLVVLFVTPVLVRVLRDRRKHKHAEAPDGRADGSDSEPGTSASASLDA</sequence>
<keyword evidence="11" id="KW-1185">Reference proteome</keyword>
<feature type="transmembrane region" description="Helical" evidence="7">
    <location>
        <begin position="37"/>
        <end position="59"/>
    </location>
</feature>